<keyword evidence="13" id="KW-1185">Reference proteome</keyword>
<dbReference type="PROSITE" id="PS50975">
    <property type="entry name" value="ATP_GRASP"/>
    <property type="match status" value="1"/>
</dbReference>
<dbReference type="PANTHER" id="PTHR11815:SF10">
    <property type="entry name" value="SUCCINATE--COA LIGASE [GDP-FORMING] SUBUNIT BETA, MITOCHONDRIAL"/>
    <property type="match status" value="1"/>
</dbReference>
<dbReference type="GO" id="GO:0046872">
    <property type="term" value="F:metal ion binding"/>
    <property type="evidence" value="ECO:0007669"/>
    <property type="project" value="UniProtKB-KW"/>
</dbReference>
<comment type="cofactor">
    <cofactor evidence="1">
        <name>Mg(2+)</name>
        <dbReference type="ChEBI" id="CHEBI:18420"/>
    </cofactor>
</comment>
<dbReference type="GO" id="GO:0005739">
    <property type="term" value="C:mitochondrion"/>
    <property type="evidence" value="ECO:0007669"/>
    <property type="project" value="TreeGrafter"/>
</dbReference>
<dbReference type="GO" id="GO:0004776">
    <property type="term" value="F:succinate-CoA ligase (GDP-forming) activity"/>
    <property type="evidence" value="ECO:0007669"/>
    <property type="project" value="TreeGrafter"/>
</dbReference>
<name>A0A0L0DTA8_THETB</name>
<keyword evidence="7" id="KW-0460">Magnesium</keyword>
<keyword evidence="3" id="KW-0816">Tricarboxylic acid cycle</keyword>
<evidence type="ECO:0000256" key="5">
    <source>
        <dbReference type="ARBA" id="ARBA00022723"/>
    </source>
</evidence>
<evidence type="ECO:0000256" key="6">
    <source>
        <dbReference type="ARBA" id="ARBA00022741"/>
    </source>
</evidence>
<dbReference type="eggNOG" id="KOG1447">
    <property type="taxonomic scope" value="Eukaryota"/>
</dbReference>
<evidence type="ECO:0000256" key="2">
    <source>
        <dbReference type="ARBA" id="ARBA00005064"/>
    </source>
</evidence>
<dbReference type="NCBIfam" id="TIGR01016">
    <property type="entry name" value="sucCoAbeta"/>
    <property type="match status" value="1"/>
</dbReference>
<dbReference type="PANTHER" id="PTHR11815">
    <property type="entry name" value="SUCCINYL-COA SYNTHETASE BETA CHAIN"/>
    <property type="match status" value="1"/>
</dbReference>
<reference evidence="12 13" key="1">
    <citation type="submission" date="2010-05" db="EMBL/GenBank/DDBJ databases">
        <title>The Genome Sequence of Thecamonas trahens ATCC 50062.</title>
        <authorList>
            <consortium name="The Broad Institute Genome Sequencing Platform"/>
            <person name="Russ C."/>
            <person name="Cuomo C."/>
            <person name="Shea T."/>
            <person name="Young S.K."/>
            <person name="Zeng Q."/>
            <person name="Koehrsen M."/>
            <person name="Haas B."/>
            <person name="Borodovsky M."/>
            <person name="Guigo R."/>
            <person name="Alvarado L."/>
            <person name="Berlin A."/>
            <person name="Bochicchio J."/>
            <person name="Borenstein D."/>
            <person name="Chapman S."/>
            <person name="Chen Z."/>
            <person name="Freedman E."/>
            <person name="Gellesch M."/>
            <person name="Goldberg J."/>
            <person name="Griggs A."/>
            <person name="Gujja S."/>
            <person name="Heilman E."/>
            <person name="Heiman D."/>
            <person name="Hepburn T."/>
            <person name="Howarth C."/>
            <person name="Jen D."/>
            <person name="Larson L."/>
            <person name="Mehta T."/>
            <person name="Park D."/>
            <person name="Pearson M."/>
            <person name="Roberts A."/>
            <person name="Saif S."/>
            <person name="Shenoy N."/>
            <person name="Sisk P."/>
            <person name="Stolte C."/>
            <person name="Sykes S."/>
            <person name="Thomson T."/>
            <person name="Walk T."/>
            <person name="White J."/>
            <person name="Yandava C."/>
            <person name="Burger G."/>
            <person name="Gray M.W."/>
            <person name="Holland P.W.H."/>
            <person name="King N."/>
            <person name="Lang F.B.F."/>
            <person name="Roger A.J."/>
            <person name="Ruiz-Trillo I."/>
            <person name="Lander E."/>
            <person name="Nusbaum C."/>
        </authorList>
    </citation>
    <scope>NUCLEOTIDE SEQUENCE [LARGE SCALE GENOMIC DNA]</scope>
    <source>
        <strain evidence="12 13">ATCC 50062</strain>
    </source>
</reference>
<evidence type="ECO:0000313" key="13">
    <source>
        <dbReference type="Proteomes" id="UP000054408"/>
    </source>
</evidence>
<dbReference type="Proteomes" id="UP000054408">
    <property type="component" value="Unassembled WGS sequence"/>
</dbReference>
<evidence type="ECO:0000256" key="9">
    <source>
        <dbReference type="ARBA" id="ARBA00082254"/>
    </source>
</evidence>
<dbReference type="OMA" id="KQMIGNR"/>
<dbReference type="FunFam" id="3.30.1490.20:FF:000004">
    <property type="entry name" value="Succinate--CoA ligase [ADP-forming] subunit beta, mitochondrial"/>
    <property type="match status" value="1"/>
</dbReference>
<dbReference type="FunFam" id="3.30.470.20:FF:000002">
    <property type="entry name" value="Succinate--CoA ligase [ADP-forming] subunit beta"/>
    <property type="match status" value="1"/>
</dbReference>
<protein>
    <recommendedName>
        <fullName evidence="9">Succinyl-CoA synthetase beta chain</fullName>
    </recommendedName>
</protein>
<comment type="subunit">
    <text evidence="8">Heterodimer of an alpha and a beta subunit. The beta subunit determines specificity for GTP.</text>
</comment>
<keyword evidence="5" id="KW-0479">Metal-binding</keyword>
<keyword evidence="10" id="KW-0067">ATP-binding</keyword>
<dbReference type="GeneID" id="25561281"/>
<dbReference type="AlphaFoldDB" id="A0A0L0DTA8"/>
<dbReference type="STRING" id="461836.A0A0L0DTA8"/>
<comment type="pathway">
    <text evidence="2">Carbohydrate metabolism; tricarboxylic acid cycle; succinate from succinyl-CoA (ligase route): step 1/1.</text>
</comment>
<dbReference type="InterPro" id="IPR005811">
    <property type="entry name" value="SUCC_ACL_C"/>
</dbReference>
<evidence type="ECO:0000256" key="7">
    <source>
        <dbReference type="ARBA" id="ARBA00022842"/>
    </source>
</evidence>
<organism evidence="12 13">
    <name type="scientific">Thecamonas trahens ATCC 50062</name>
    <dbReference type="NCBI Taxonomy" id="461836"/>
    <lineage>
        <taxon>Eukaryota</taxon>
        <taxon>Apusozoa</taxon>
        <taxon>Apusomonadida</taxon>
        <taxon>Apusomonadidae</taxon>
        <taxon>Thecamonas</taxon>
    </lineage>
</organism>
<keyword evidence="4" id="KW-0436">Ligase</keyword>
<dbReference type="GO" id="GO:0005524">
    <property type="term" value="F:ATP binding"/>
    <property type="evidence" value="ECO:0007669"/>
    <property type="project" value="UniProtKB-UniRule"/>
</dbReference>
<dbReference type="GO" id="GO:0042709">
    <property type="term" value="C:succinate-CoA ligase complex"/>
    <property type="evidence" value="ECO:0007669"/>
    <property type="project" value="TreeGrafter"/>
</dbReference>
<dbReference type="Pfam" id="PF00549">
    <property type="entry name" value="Ligase_CoA"/>
    <property type="match status" value="1"/>
</dbReference>
<dbReference type="GO" id="GO:0006104">
    <property type="term" value="P:succinyl-CoA metabolic process"/>
    <property type="evidence" value="ECO:0007669"/>
    <property type="project" value="TreeGrafter"/>
</dbReference>
<dbReference type="Gene3D" id="3.40.50.261">
    <property type="entry name" value="Succinyl-CoA synthetase domains"/>
    <property type="match status" value="1"/>
</dbReference>
<dbReference type="Gene3D" id="3.30.470.20">
    <property type="entry name" value="ATP-grasp fold, B domain"/>
    <property type="match status" value="1"/>
</dbReference>
<evidence type="ECO:0000313" key="12">
    <source>
        <dbReference type="EMBL" id="KNC54683.1"/>
    </source>
</evidence>
<evidence type="ECO:0000256" key="1">
    <source>
        <dbReference type="ARBA" id="ARBA00001946"/>
    </source>
</evidence>
<dbReference type="Gene3D" id="3.30.1490.20">
    <property type="entry name" value="ATP-grasp fold, A domain"/>
    <property type="match status" value="1"/>
</dbReference>
<proteinExistence type="predicted"/>
<dbReference type="UniPathway" id="UPA00223">
    <property type="reaction ID" value="UER00999"/>
</dbReference>
<dbReference type="GO" id="GO:0006099">
    <property type="term" value="P:tricarboxylic acid cycle"/>
    <property type="evidence" value="ECO:0007669"/>
    <property type="project" value="UniProtKB-UniPathway"/>
</dbReference>
<evidence type="ECO:0000256" key="4">
    <source>
        <dbReference type="ARBA" id="ARBA00022598"/>
    </source>
</evidence>
<dbReference type="PIRSF" id="PIRSF001554">
    <property type="entry name" value="SucCS_beta"/>
    <property type="match status" value="1"/>
</dbReference>
<dbReference type="FunFam" id="3.40.50.261:FF:000001">
    <property type="entry name" value="Succinate--CoA ligase [ADP-forming] subunit beta"/>
    <property type="match status" value="1"/>
</dbReference>
<dbReference type="SUPFAM" id="SSF52210">
    <property type="entry name" value="Succinyl-CoA synthetase domains"/>
    <property type="match status" value="1"/>
</dbReference>
<dbReference type="OrthoDB" id="1552at2759"/>
<dbReference type="InterPro" id="IPR013815">
    <property type="entry name" value="ATP_grasp_subdomain_1"/>
</dbReference>
<evidence type="ECO:0000256" key="3">
    <source>
        <dbReference type="ARBA" id="ARBA00022532"/>
    </source>
</evidence>
<dbReference type="Pfam" id="PF08442">
    <property type="entry name" value="ATP-grasp_2"/>
    <property type="match status" value="1"/>
</dbReference>
<dbReference type="InterPro" id="IPR011761">
    <property type="entry name" value="ATP-grasp"/>
</dbReference>
<feature type="domain" description="ATP-grasp" evidence="11">
    <location>
        <begin position="39"/>
        <end position="88"/>
    </location>
</feature>
<evidence type="ECO:0000256" key="10">
    <source>
        <dbReference type="PROSITE-ProRule" id="PRU00409"/>
    </source>
</evidence>
<dbReference type="InterPro" id="IPR005809">
    <property type="entry name" value="Succ_CoA_ligase-like_bsu"/>
</dbReference>
<evidence type="ECO:0000256" key="8">
    <source>
        <dbReference type="ARBA" id="ARBA00063570"/>
    </source>
</evidence>
<dbReference type="InterPro" id="IPR013650">
    <property type="entry name" value="ATP-grasp_succ-CoA_synth-type"/>
</dbReference>
<dbReference type="InterPro" id="IPR016102">
    <property type="entry name" value="Succinyl-CoA_synth-like"/>
</dbReference>
<gene>
    <name evidence="12" type="ORF">AMSG_01534</name>
</gene>
<dbReference type="NCBIfam" id="NF001913">
    <property type="entry name" value="PRK00696.1"/>
    <property type="match status" value="1"/>
</dbReference>
<dbReference type="SUPFAM" id="SSF56059">
    <property type="entry name" value="Glutathione synthetase ATP-binding domain-like"/>
    <property type="match status" value="1"/>
</dbReference>
<dbReference type="RefSeq" id="XP_013761585.1">
    <property type="nucleotide sequence ID" value="XM_013906131.1"/>
</dbReference>
<evidence type="ECO:0000259" key="11">
    <source>
        <dbReference type="PROSITE" id="PS50975"/>
    </source>
</evidence>
<keyword evidence="6 10" id="KW-0547">Nucleotide-binding</keyword>
<accession>A0A0L0DTA8</accession>
<dbReference type="EMBL" id="GL349438">
    <property type="protein sequence ID" value="KNC54683.1"/>
    <property type="molecule type" value="Genomic_DNA"/>
</dbReference>
<sequence>MFSLARTTLTASGAVMRPVLATAMAAPARSLNLHEYQSKELMQKAGLYIQQFGVAETPEEAEKVAANMVFDEGSEFVIKAMVHAGGRGKGVFTNGFKGGVHLAKTPEEVRELGLNMLGHSLVTKQTPAEGVHVGKIMVAEALDIDEEKYFAILMDREYNGPVLIASPQGGMDIEAVAEETPDAIMYEPVNINTGLTDEQLQRVVKFLKFKTETHEESAKEQIAKLYDMFLDVDATQIEINPLGTLETGRVLCFDAKVNFDPNAEFRQKDVFTMHDTSEDDPREVEAAKYDLNYIGMDGNIGALSTAPIALEGATPANFLDVGGGATEEQVEAALRIISSDTQVKAILVNIFGGIMRCSTIAKGLTSALESLNLDIPLVVRLEGTEVEEGNRILKESGFAITTATDLEDAAKKAVATL</sequence>